<keyword evidence="5" id="KW-0067">ATP-binding</keyword>
<keyword evidence="7" id="KW-0472">Membrane</keyword>
<evidence type="ECO:0000256" key="4">
    <source>
        <dbReference type="ARBA" id="ARBA00022741"/>
    </source>
</evidence>
<dbReference type="InterPro" id="IPR017871">
    <property type="entry name" value="ABC_transporter-like_CS"/>
</dbReference>
<keyword evidence="6" id="KW-1278">Translocase</keyword>
<protein>
    <submittedName>
        <fullName evidence="10">Daunorubicin resistance ABC transporter ATPase subunit</fullName>
    </submittedName>
</protein>
<dbReference type="RefSeq" id="WP_012940675.1">
    <property type="nucleotide sequence ID" value="NC_013741.1"/>
</dbReference>
<feature type="domain" description="ABC transporter" evidence="9">
    <location>
        <begin position="5"/>
        <end position="235"/>
    </location>
</feature>
<dbReference type="eggNOG" id="arCOG00194">
    <property type="taxonomic scope" value="Archaea"/>
</dbReference>
<dbReference type="KEGG" id="apo:Arcpr_1288"/>
<dbReference type="GO" id="GO:0005886">
    <property type="term" value="C:plasma membrane"/>
    <property type="evidence" value="ECO:0007669"/>
    <property type="project" value="UniProtKB-SubCell"/>
</dbReference>
<organism evidence="10 11">
    <name type="scientific">Archaeoglobus profundus (strain DSM 5631 / JCM 9629 / NBRC 100127 / Av18)</name>
    <dbReference type="NCBI Taxonomy" id="572546"/>
    <lineage>
        <taxon>Archaea</taxon>
        <taxon>Methanobacteriati</taxon>
        <taxon>Methanobacteriota</taxon>
        <taxon>Archaeoglobi</taxon>
        <taxon>Archaeoglobales</taxon>
        <taxon>Archaeoglobaceae</taxon>
        <taxon>Archaeoglobus</taxon>
    </lineage>
</organism>
<dbReference type="GeneID" id="8739975"/>
<evidence type="ECO:0000256" key="5">
    <source>
        <dbReference type="ARBA" id="ARBA00022840"/>
    </source>
</evidence>
<evidence type="ECO:0000313" key="11">
    <source>
        <dbReference type="Proteomes" id="UP000001901"/>
    </source>
</evidence>
<dbReference type="PaxDb" id="572546-Arcpr_1288"/>
<sequence>MTPIIRVTNVTKVYDGLKALDSVSFEVERGEIFGLLGPNGAGKTSLIKILTTVIKPTSGKAEIDGHDVVKSAGEVRKRIGVVFQETTLDNDLTVYENLDFHARLYGMNKKDRLKRIGEVLSLVELEDYANTLVRKLSGGMKRKLEIARGILHKPKVLFLDEPTLGLDVHTRRKIWKHIEELRKEGVTVFITTHYMEEADRLCDRVAIIDRGRIVAIDTPSNLKRMVGGDVVRIEFEGEFDLRIKAKKIVKGENFVEITVEDCERVLPEILRAFKVVKSISIRRPTLEDAFVTLTGRELK</sequence>
<evidence type="ECO:0000256" key="2">
    <source>
        <dbReference type="ARBA" id="ARBA00022448"/>
    </source>
</evidence>
<dbReference type="Pfam" id="PF00005">
    <property type="entry name" value="ABC_tran"/>
    <property type="match status" value="1"/>
</dbReference>
<dbReference type="InterPro" id="IPR050763">
    <property type="entry name" value="ABC_transporter_ATP-binding"/>
</dbReference>
<accession>D2RDZ5</accession>
<evidence type="ECO:0000256" key="7">
    <source>
        <dbReference type="ARBA" id="ARBA00023136"/>
    </source>
</evidence>
<dbReference type="InterPro" id="IPR003439">
    <property type="entry name" value="ABC_transporter-like_ATP-bd"/>
</dbReference>
<gene>
    <name evidence="10" type="ordered locus">Arcpr_1288</name>
</gene>
<evidence type="ECO:0000256" key="6">
    <source>
        <dbReference type="ARBA" id="ARBA00022967"/>
    </source>
</evidence>
<dbReference type="PROSITE" id="PS50893">
    <property type="entry name" value="ABC_TRANSPORTER_2"/>
    <property type="match status" value="1"/>
</dbReference>
<evidence type="ECO:0000256" key="3">
    <source>
        <dbReference type="ARBA" id="ARBA00022475"/>
    </source>
</evidence>
<keyword evidence="4" id="KW-0547">Nucleotide-binding</keyword>
<evidence type="ECO:0000259" key="9">
    <source>
        <dbReference type="PROSITE" id="PS50893"/>
    </source>
</evidence>
<keyword evidence="3" id="KW-1003">Cell membrane</keyword>
<dbReference type="OrthoDB" id="31298at2157"/>
<dbReference type="PANTHER" id="PTHR42711:SF18">
    <property type="entry name" value="ABC TRANSPORTER, ATP-BINDING PROTEIN"/>
    <property type="match status" value="1"/>
</dbReference>
<evidence type="ECO:0000256" key="8">
    <source>
        <dbReference type="ARBA" id="ARBA00049985"/>
    </source>
</evidence>
<dbReference type="GO" id="GO:0005524">
    <property type="term" value="F:ATP binding"/>
    <property type="evidence" value="ECO:0007669"/>
    <property type="project" value="UniProtKB-KW"/>
</dbReference>
<evidence type="ECO:0000313" key="10">
    <source>
        <dbReference type="EMBL" id="ADB58339.1"/>
    </source>
</evidence>
<dbReference type="FunFam" id="3.40.50.300:FF:000589">
    <property type="entry name" value="ABC transporter, ATP-binding subunit"/>
    <property type="match status" value="1"/>
</dbReference>
<keyword evidence="2" id="KW-0813">Transport</keyword>
<dbReference type="PROSITE" id="PS00211">
    <property type="entry name" value="ABC_TRANSPORTER_1"/>
    <property type="match status" value="1"/>
</dbReference>
<dbReference type="InterPro" id="IPR027417">
    <property type="entry name" value="P-loop_NTPase"/>
</dbReference>
<dbReference type="InterPro" id="IPR005894">
    <property type="entry name" value="DrrA"/>
</dbReference>
<dbReference type="EMBL" id="CP001857">
    <property type="protein sequence ID" value="ADB58339.1"/>
    <property type="molecule type" value="Genomic_DNA"/>
</dbReference>
<comment type="subcellular location">
    <subcellularLocation>
        <location evidence="1">Cell membrane</location>
        <topology evidence="1">Peripheral membrane protein</topology>
        <orientation evidence="1">Cytoplasmic side</orientation>
    </subcellularLocation>
</comment>
<dbReference type="Gene3D" id="3.40.50.300">
    <property type="entry name" value="P-loop containing nucleotide triphosphate hydrolases"/>
    <property type="match status" value="1"/>
</dbReference>
<dbReference type="SUPFAM" id="SSF52540">
    <property type="entry name" value="P-loop containing nucleoside triphosphate hydrolases"/>
    <property type="match status" value="1"/>
</dbReference>
<dbReference type="AlphaFoldDB" id="D2RDZ5"/>
<keyword evidence="11" id="KW-1185">Reference proteome</keyword>
<comment type="similarity">
    <text evidence="8">Belongs to the ABC transporter superfamily. Drug exporter-1 (DrugE1) (TC 3.A.1.105) family.</text>
</comment>
<reference evidence="10 11" key="1">
    <citation type="journal article" date="2010" name="Stand. Genomic Sci.">
        <title>Complete genome sequence of Archaeoglobus profundus type strain (AV18).</title>
        <authorList>
            <person name="von Jan M."/>
            <person name="Lapidus A."/>
            <person name="Del Rio T.G."/>
            <person name="Copeland A."/>
            <person name="Tice H."/>
            <person name="Cheng J.F."/>
            <person name="Lucas S."/>
            <person name="Chen F."/>
            <person name="Nolan M."/>
            <person name="Goodwin L."/>
            <person name="Han C."/>
            <person name="Pitluck S."/>
            <person name="Liolios K."/>
            <person name="Ivanova N."/>
            <person name="Mavromatis K."/>
            <person name="Ovchinnikova G."/>
            <person name="Chertkov O."/>
            <person name="Pati A."/>
            <person name="Chen A."/>
            <person name="Palaniappan K."/>
            <person name="Land M."/>
            <person name="Hauser L."/>
            <person name="Chang Y.J."/>
            <person name="Jeffries C.D."/>
            <person name="Saunders E."/>
            <person name="Brettin T."/>
            <person name="Detter J.C."/>
            <person name="Chain P."/>
            <person name="Eichinger K."/>
            <person name="Huber H."/>
            <person name="Spring S."/>
            <person name="Rohde M."/>
            <person name="Goker M."/>
            <person name="Wirth R."/>
            <person name="Woyke T."/>
            <person name="Bristow J."/>
            <person name="Eisen J.A."/>
            <person name="Markowitz V."/>
            <person name="Hugenholtz P."/>
            <person name="Kyrpides N.C."/>
            <person name="Klenk H.P."/>
        </authorList>
    </citation>
    <scope>NUCLEOTIDE SEQUENCE [LARGE SCALE GENOMIC DNA]</scope>
    <source>
        <strain evidence="11">DSM 5631 / JCM 9629 / NBRC 100127 / Av18</strain>
    </source>
</reference>
<proteinExistence type="inferred from homology"/>
<dbReference type="SMART" id="SM00382">
    <property type="entry name" value="AAA"/>
    <property type="match status" value="1"/>
</dbReference>
<dbReference type="GO" id="GO:0016887">
    <property type="term" value="F:ATP hydrolysis activity"/>
    <property type="evidence" value="ECO:0007669"/>
    <property type="project" value="InterPro"/>
</dbReference>
<evidence type="ECO:0000256" key="1">
    <source>
        <dbReference type="ARBA" id="ARBA00004413"/>
    </source>
</evidence>
<name>D2RDZ5_ARCPA</name>
<dbReference type="GO" id="GO:0043215">
    <property type="term" value="P:daunorubicin transport"/>
    <property type="evidence" value="ECO:0007669"/>
    <property type="project" value="InterPro"/>
</dbReference>
<dbReference type="InterPro" id="IPR003593">
    <property type="entry name" value="AAA+_ATPase"/>
</dbReference>
<dbReference type="HOGENOM" id="CLU_000604_1_2_2"/>
<dbReference type="PANTHER" id="PTHR42711">
    <property type="entry name" value="ABC TRANSPORTER ATP-BINDING PROTEIN"/>
    <property type="match status" value="1"/>
</dbReference>
<dbReference type="Proteomes" id="UP000001901">
    <property type="component" value="Chromosome"/>
</dbReference>
<dbReference type="GO" id="GO:1900753">
    <property type="term" value="P:doxorubicin transport"/>
    <property type="evidence" value="ECO:0007669"/>
    <property type="project" value="InterPro"/>
</dbReference>
<dbReference type="NCBIfam" id="TIGR01188">
    <property type="entry name" value="drrA"/>
    <property type="match status" value="1"/>
</dbReference>
<dbReference type="STRING" id="572546.Arcpr_1288"/>